<comment type="caution">
    <text evidence="2">The sequence shown here is derived from an EMBL/GenBank/DDBJ whole genome shotgun (WGS) entry which is preliminary data.</text>
</comment>
<evidence type="ECO:0000313" key="2">
    <source>
        <dbReference type="EMBL" id="KAF9497919.1"/>
    </source>
</evidence>
<organism evidence="2 3">
    <name type="scientific">Pleurotus eryngii</name>
    <name type="common">Boletus of the steppes</name>
    <dbReference type="NCBI Taxonomy" id="5323"/>
    <lineage>
        <taxon>Eukaryota</taxon>
        <taxon>Fungi</taxon>
        <taxon>Dikarya</taxon>
        <taxon>Basidiomycota</taxon>
        <taxon>Agaricomycotina</taxon>
        <taxon>Agaricomycetes</taxon>
        <taxon>Agaricomycetidae</taxon>
        <taxon>Agaricales</taxon>
        <taxon>Pleurotineae</taxon>
        <taxon>Pleurotaceae</taxon>
        <taxon>Pleurotus</taxon>
    </lineage>
</organism>
<gene>
    <name evidence="2" type="ORF">BDN71DRAFT_511000</name>
</gene>
<protein>
    <submittedName>
        <fullName evidence="2">Uncharacterized protein</fullName>
    </submittedName>
</protein>
<reference evidence="2" key="1">
    <citation type="submission" date="2020-11" db="EMBL/GenBank/DDBJ databases">
        <authorList>
            <consortium name="DOE Joint Genome Institute"/>
            <person name="Ahrendt S."/>
            <person name="Riley R."/>
            <person name="Andreopoulos W."/>
            <person name="Labutti K."/>
            <person name="Pangilinan J."/>
            <person name="Ruiz-Duenas F.J."/>
            <person name="Barrasa J.M."/>
            <person name="Sanchez-Garcia M."/>
            <person name="Camarero S."/>
            <person name="Miyauchi S."/>
            <person name="Serrano A."/>
            <person name="Linde D."/>
            <person name="Babiker R."/>
            <person name="Drula E."/>
            <person name="Ayuso-Fernandez I."/>
            <person name="Pacheco R."/>
            <person name="Padilla G."/>
            <person name="Ferreira P."/>
            <person name="Barriuso J."/>
            <person name="Kellner H."/>
            <person name="Castanera R."/>
            <person name="Alfaro M."/>
            <person name="Ramirez L."/>
            <person name="Pisabarro A.G."/>
            <person name="Kuo A."/>
            <person name="Tritt A."/>
            <person name="Lipzen A."/>
            <person name="He G."/>
            <person name="Yan M."/>
            <person name="Ng V."/>
            <person name="Cullen D."/>
            <person name="Martin F."/>
            <person name="Rosso M.-N."/>
            <person name="Henrissat B."/>
            <person name="Hibbett D."/>
            <person name="Martinez A.T."/>
            <person name="Grigoriev I.V."/>
        </authorList>
    </citation>
    <scope>NUCLEOTIDE SEQUENCE</scope>
    <source>
        <strain evidence="2">ATCC 90797</strain>
    </source>
</reference>
<dbReference type="EMBL" id="MU154540">
    <property type="protein sequence ID" value="KAF9497919.1"/>
    <property type="molecule type" value="Genomic_DNA"/>
</dbReference>
<evidence type="ECO:0000313" key="3">
    <source>
        <dbReference type="Proteomes" id="UP000807025"/>
    </source>
</evidence>
<accession>A0A9P6DHG2</accession>
<dbReference type="Proteomes" id="UP000807025">
    <property type="component" value="Unassembled WGS sequence"/>
</dbReference>
<feature type="chain" id="PRO_5040150353" evidence="1">
    <location>
        <begin position="26"/>
        <end position="404"/>
    </location>
</feature>
<sequence>MLPPPKVAASLLLGYLLSAGTLANAQRFRNAANARVAGGVAPRGIVWDSTTSAAASTVGGATASLNSTSVSTVATVATSVASIPANASIQPTSVPISSTARPTAASNVNTRSAVSSSSGFSSPPRATIRGTALSSSVAPAITSASSDLRKRAAQAAIPECLKTVELSCLNLAANCIDSVNFDNGNNLWGIRSCVAAATCYGVGDLITSVNCQTGFSLANSDEASLDYNNIYAPIVGSCAFNPGGCPITQQNYIDFYYGTLSLINTANFPSDVSVVIGFWNPILSWAATGTTIPYSNFNDWLHFSSFPTTPPVITQPPAPTFTNVPWNPNPVPSPGATSQTFIRSSTTVIIAIPTVTVTVTVAGATITVAPGGTPVGGIVPTDVTQPGAVTPTWSGSTFLVIHFS</sequence>
<feature type="signal peptide" evidence="1">
    <location>
        <begin position="1"/>
        <end position="25"/>
    </location>
</feature>
<proteinExistence type="predicted"/>
<keyword evidence="3" id="KW-1185">Reference proteome</keyword>
<keyword evidence="1" id="KW-0732">Signal</keyword>
<evidence type="ECO:0000256" key="1">
    <source>
        <dbReference type="SAM" id="SignalP"/>
    </source>
</evidence>
<dbReference type="OrthoDB" id="2734890at2759"/>
<dbReference type="AlphaFoldDB" id="A0A9P6DHG2"/>
<name>A0A9P6DHG2_PLEER</name>